<gene>
    <name evidence="1" type="ORF">LZ012_04620</name>
</gene>
<accession>A0ABS9JZE1</accession>
<proteinExistence type="predicted"/>
<name>A0ABS9JZE1_9RHOO</name>
<comment type="caution">
    <text evidence="1">The sequence shown here is derived from an EMBL/GenBank/DDBJ whole genome shotgun (WGS) entry which is preliminary data.</text>
</comment>
<organism evidence="1 2">
    <name type="scientific">Dechloromonas hankyongensis</name>
    <dbReference type="NCBI Taxonomy" id="2908002"/>
    <lineage>
        <taxon>Bacteria</taxon>
        <taxon>Pseudomonadati</taxon>
        <taxon>Pseudomonadota</taxon>
        <taxon>Betaproteobacteria</taxon>
        <taxon>Rhodocyclales</taxon>
        <taxon>Azonexaceae</taxon>
        <taxon>Dechloromonas</taxon>
    </lineage>
</organism>
<evidence type="ECO:0000313" key="2">
    <source>
        <dbReference type="Proteomes" id="UP001165384"/>
    </source>
</evidence>
<dbReference type="Proteomes" id="UP001165384">
    <property type="component" value="Unassembled WGS sequence"/>
</dbReference>
<dbReference type="EMBL" id="JAKLTN010000001">
    <property type="protein sequence ID" value="MCG2576273.1"/>
    <property type="molecule type" value="Genomic_DNA"/>
</dbReference>
<reference evidence="1" key="1">
    <citation type="submission" date="2022-01" db="EMBL/GenBank/DDBJ databases">
        <authorList>
            <person name="Jo J.-H."/>
            <person name="Im W.-T."/>
        </authorList>
    </citation>
    <scope>NUCLEOTIDE SEQUENCE</scope>
    <source>
        <strain evidence="1">XY25</strain>
    </source>
</reference>
<keyword evidence="2" id="KW-1185">Reference proteome</keyword>
<evidence type="ECO:0000313" key="1">
    <source>
        <dbReference type="EMBL" id="MCG2576273.1"/>
    </source>
</evidence>
<dbReference type="RefSeq" id="WP_275708014.1">
    <property type="nucleotide sequence ID" value="NZ_JAKLTN010000001.1"/>
</dbReference>
<sequence length="445" mass="50824">MNVLLLYNSTQTFTNTVYEHLASFADYSSHRVFYSHSDPVSELNLDLENFDAVGIHFSIRLPFDQVSASVEKALKSFNGLKFLFIQDEYDYPRRTWYWIQSLGINLVFTVVPEAGIEIVYPKAEFPHTRFVTNLTGYVPEKLPPTQDLPRPSERSLMVGYRGRPLPIRYGQLGIEKIAIGQIVKKYCDQFDVNGDIAWSEEARIYGSKWYDFVVSCRSMLGSESGSNVFDWDGTLHEVIERYRRDNPRASDEEVYRDIVRPREIDGLINQISPRVFEAIASRTVLVLFEGEYSGVIRPGEHFIALKKDGSNLDDVVRLLKNEDYVDAMADRAWKDVIVSGKYSYKSFVGMVDKELERSASVLACCKGSFSKRVDNSLTPITTSPIRANPPQPSTDTIINTVVGAVDSKDLLRRTAIYLWWKLPESVRLVLKPMLKPMLKRLIQRG</sequence>
<protein>
    <submittedName>
        <fullName evidence="1">Glycosyltransferase</fullName>
    </submittedName>
</protein>